<gene>
    <name evidence="2" type="ORF">PXX05_10540</name>
</gene>
<feature type="chain" id="PRO_5045505184" description="Neurogenic locus notch like protein" evidence="1">
    <location>
        <begin position="19"/>
        <end position="177"/>
    </location>
</feature>
<evidence type="ECO:0000313" key="3">
    <source>
        <dbReference type="Proteomes" id="UP001222087"/>
    </source>
</evidence>
<organism evidence="2 3">
    <name type="scientific">Legionella cardiaca</name>
    <dbReference type="NCBI Taxonomy" id="1071983"/>
    <lineage>
        <taxon>Bacteria</taxon>
        <taxon>Pseudomonadati</taxon>
        <taxon>Pseudomonadota</taxon>
        <taxon>Gammaproteobacteria</taxon>
        <taxon>Legionellales</taxon>
        <taxon>Legionellaceae</taxon>
        <taxon>Legionella</taxon>
    </lineage>
</organism>
<proteinExistence type="predicted"/>
<name>A0ABY8AS85_9GAMM</name>
<protein>
    <recommendedName>
        <fullName evidence="4">Neurogenic locus notch like protein</fullName>
    </recommendedName>
</protein>
<reference evidence="2 3" key="1">
    <citation type="submission" date="2023-02" db="EMBL/GenBank/DDBJ databases">
        <title>Genome Sequence of L. cardiaca H63T.</title>
        <authorList>
            <person name="Lopez A.E."/>
            <person name="Cianciotto N.P."/>
        </authorList>
    </citation>
    <scope>NUCLEOTIDE SEQUENCE [LARGE SCALE GENOMIC DNA]</scope>
    <source>
        <strain evidence="2 3">H63</strain>
    </source>
</reference>
<keyword evidence="1" id="KW-0732">Signal</keyword>
<evidence type="ECO:0000313" key="2">
    <source>
        <dbReference type="EMBL" id="WED42355.1"/>
    </source>
</evidence>
<evidence type="ECO:0008006" key="4">
    <source>
        <dbReference type="Google" id="ProtNLM"/>
    </source>
</evidence>
<dbReference type="RefSeq" id="WP_275088178.1">
    <property type="nucleotide sequence ID" value="NZ_CP119078.1"/>
</dbReference>
<dbReference type="Proteomes" id="UP001222087">
    <property type="component" value="Chromosome"/>
</dbReference>
<feature type="signal peptide" evidence="1">
    <location>
        <begin position="1"/>
        <end position="18"/>
    </location>
</feature>
<sequence>MKGLVIFILMVVHTCLGAKTTTFTACSSKYALCTTAKCSPIAGKKGLVNCDCNVKTGYSAGTKQCKPVKETKHGQLIYSRYYPIKSYVSCANNRPWAWCLDKPCIIDKKDPAKATCICSLVKNLGDYIIVADNYENTTCTTGIISSATVAQSKQITHFLKTQKNLQPFPIKVLNPKQ</sequence>
<evidence type="ECO:0000256" key="1">
    <source>
        <dbReference type="SAM" id="SignalP"/>
    </source>
</evidence>
<dbReference type="EMBL" id="CP119078">
    <property type="protein sequence ID" value="WED42355.1"/>
    <property type="molecule type" value="Genomic_DNA"/>
</dbReference>
<accession>A0ABY8AS85</accession>
<keyword evidence="3" id="KW-1185">Reference proteome</keyword>